<dbReference type="Pfam" id="PF02833">
    <property type="entry name" value="DHHA2"/>
    <property type="match status" value="1"/>
</dbReference>
<accession>A0A6S9ZPR1</accession>
<dbReference type="EMBL" id="HBIZ01041184">
    <property type="protein sequence ID" value="CAE0773689.1"/>
    <property type="molecule type" value="Transcribed_RNA"/>
</dbReference>
<sequence length="203" mass="21744">MWNRRARRAADYVRARLHMTSQAEHARTSLAGPLPVILTAFFLAPLTCTHACSHAPRVFAPECVRACVRARLCVCCARARLLGCARRRRAACAGAALAKRAALQDAMRQTAQEQGLDEVLLFVVDVLDESATFVSSSTRSAEMVGRAWGSAVGRSGTAKLPGVLSRKKQIVPALEAAADVAAERAEPAGSRRVQPAQMPRAAV</sequence>
<evidence type="ECO:0000259" key="1">
    <source>
        <dbReference type="Pfam" id="PF02833"/>
    </source>
</evidence>
<dbReference type="InterPro" id="IPR004097">
    <property type="entry name" value="DHHA2"/>
</dbReference>
<evidence type="ECO:0000313" key="3">
    <source>
        <dbReference type="EMBL" id="CAE0773689.1"/>
    </source>
</evidence>
<dbReference type="GO" id="GO:0016462">
    <property type="term" value="F:pyrophosphatase activity"/>
    <property type="evidence" value="ECO:0007669"/>
    <property type="project" value="InterPro"/>
</dbReference>
<dbReference type="Gene3D" id="3.10.310.20">
    <property type="entry name" value="DHHA2 domain"/>
    <property type="match status" value="1"/>
</dbReference>
<dbReference type="GO" id="GO:0005737">
    <property type="term" value="C:cytoplasm"/>
    <property type="evidence" value="ECO:0007669"/>
    <property type="project" value="InterPro"/>
</dbReference>
<proteinExistence type="predicted"/>
<gene>
    <name evidence="2" type="ORF">PCAR00345_LOCUS26296</name>
    <name evidence="3" type="ORF">PCAR00345_LOCUS26301</name>
</gene>
<evidence type="ECO:0000313" key="2">
    <source>
        <dbReference type="EMBL" id="CAE0773684.1"/>
    </source>
</evidence>
<organism evidence="2">
    <name type="scientific">Chrysotila carterae</name>
    <name type="common">Marine alga</name>
    <name type="synonym">Syracosphaera carterae</name>
    <dbReference type="NCBI Taxonomy" id="13221"/>
    <lineage>
        <taxon>Eukaryota</taxon>
        <taxon>Haptista</taxon>
        <taxon>Haptophyta</taxon>
        <taxon>Prymnesiophyceae</taxon>
        <taxon>Isochrysidales</taxon>
        <taxon>Isochrysidaceae</taxon>
        <taxon>Chrysotila</taxon>
    </lineage>
</organism>
<name>A0A6S9ZPR1_CHRCT</name>
<dbReference type="AlphaFoldDB" id="A0A6S9ZPR1"/>
<dbReference type="InterPro" id="IPR038222">
    <property type="entry name" value="DHHA2_dom_sf"/>
</dbReference>
<dbReference type="EMBL" id="HBIZ01041179">
    <property type="protein sequence ID" value="CAE0773684.1"/>
    <property type="molecule type" value="Transcribed_RNA"/>
</dbReference>
<protein>
    <recommendedName>
        <fullName evidence="1">DHHA2 domain-containing protein</fullName>
    </recommendedName>
</protein>
<reference evidence="2" key="1">
    <citation type="submission" date="2021-01" db="EMBL/GenBank/DDBJ databases">
        <authorList>
            <person name="Corre E."/>
            <person name="Pelletier E."/>
            <person name="Niang G."/>
            <person name="Scheremetjew M."/>
            <person name="Finn R."/>
            <person name="Kale V."/>
            <person name="Holt S."/>
            <person name="Cochrane G."/>
            <person name="Meng A."/>
            <person name="Brown T."/>
            <person name="Cohen L."/>
        </authorList>
    </citation>
    <scope>NUCLEOTIDE SEQUENCE</scope>
    <source>
        <strain evidence="2">CCMP645</strain>
    </source>
</reference>
<feature type="domain" description="DHHA2" evidence="1">
    <location>
        <begin position="99"/>
        <end position="177"/>
    </location>
</feature>